<dbReference type="GO" id="GO:0016192">
    <property type="term" value="P:vesicle-mediated transport"/>
    <property type="evidence" value="ECO:0007669"/>
    <property type="project" value="InterPro"/>
</dbReference>
<evidence type="ECO:0000256" key="2">
    <source>
        <dbReference type="ARBA" id="ARBA00010095"/>
    </source>
</evidence>
<keyword evidence="3 6" id="KW-0812">Transmembrane</keyword>
<feature type="transmembrane region" description="Helical" evidence="6">
    <location>
        <begin position="63"/>
        <end position="84"/>
    </location>
</feature>
<feature type="transmembrane region" description="Helical" evidence="6">
    <location>
        <begin position="114"/>
        <end position="137"/>
    </location>
</feature>
<dbReference type="EMBL" id="KZ453531">
    <property type="protein sequence ID" value="PKA47301.1"/>
    <property type="molecule type" value="Genomic_DNA"/>
</dbReference>
<organism evidence="8 9">
    <name type="scientific">Apostasia shenzhenica</name>
    <dbReference type="NCBI Taxonomy" id="1088818"/>
    <lineage>
        <taxon>Eukaryota</taxon>
        <taxon>Viridiplantae</taxon>
        <taxon>Streptophyta</taxon>
        <taxon>Embryophyta</taxon>
        <taxon>Tracheophyta</taxon>
        <taxon>Spermatophyta</taxon>
        <taxon>Magnoliopsida</taxon>
        <taxon>Liliopsida</taxon>
        <taxon>Asparagales</taxon>
        <taxon>Orchidaceae</taxon>
        <taxon>Apostasioideae</taxon>
        <taxon>Apostasia</taxon>
    </lineage>
</organism>
<proteinExistence type="inferred from homology"/>
<evidence type="ECO:0000313" key="8">
    <source>
        <dbReference type="EMBL" id="PKA47301.1"/>
    </source>
</evidence>
<comment type="similarity">
    <text evidence="2">Belongs to the cornichon family.</text>
</comment>
<dbReference type="STRING" id="1088818.A0A2H9ZVG8"/>
<evidence type="ECO:0000313" key="9">
    <source>
        <dbReference type="Proteomes" id="UP000236161"/>
    </source>
</evidence>
<feature type="chain" id="PRO_5014117953" evidence="7">
    <location>
        <begin position="18"/>
        <end position="149"/>
    </location>
</feature>
<accession>A0A2H9ZVG8</accession>
<gene>
    <name evidence="8" type="ORF">AXF42_Ash017246</name>
</gene>
<evidence type="ECO:0000256" key="3">
    <source>
        <dbReference type="ARBA" id="ARBA00022692"/>
    </source>
</evidence>
<keyword evidence="5 6" id="KW-0472">Membrane</keyword>
<dbReference type="PANTHER" id="PTHR12290">
    <property type="entry name" value="CORNICHON-RELATED"/>
    <property type="match status" value="1"/>
</dbReference>
<keyword evidence="9" id="KW-1185">Reference proteome</keyword>
<dbReference type="SMART" id="SM01398">
    <property type="entry name" value="Cornichon"/>
    <property type="match status" value="1"/>
</dbReference>
<dbReference type="InterPro" id="IPR003377">
    <property type="entry name" value="Cornichon"/>
</dbReference>
<dbReference type="GO" id="GO:0016020">
    <property type="term" value="C:membrane"/>
    <property type="evidence" value="ECO:0007669"/>
    <property type="project" value="UniProtKB-SubCell"/>
</dbReference>
<protein>
    <submittedName>
        <fullName evidence="8">Protein cornichon like 1</fullName>
    </submittedName>
</protein>
<reference evidence="8 9" key="1">
    <citation type="journal article" date="2017" name="Nature">
        <title>The Apostasia genome and the evolution of orchids.</title>
        <authorList>
            <person name="Zhang G.Q."/>
            <person name="Liu K.W."/>
            <person name="Li Z."/>
            <person name="Lohaus R."/>
            <person name="Hsiao Y.Y."/>
            <person name="Niu S.C."/>
            <person name="Wang J.Y."/>
            <person name="Lin Y.C."/>
            <person name="Xu Q."/>
            <person name="Chen L.J."/>
            <person name="Yoshida K."/>
            <person name="Fujiwara S."/>
            <person name="Wang Z.W."/>
            <person name="Zhang Y.Q."/>
            <person name="Mitsuda N."/>
            <person name="Wang M."/>
            <person name="Liu G.H."/>
            <person name="Pecoraro L."/>
            <person name="Huang H.X."/>
            <person name="Xiao X.J."/>
            <person name="Lin M."/>
            <person name="Wu X.Y."/>
            <person name="Wu W.L."/>
            <person name="Chen Y.Y."/>
            <person name="Chang S.B."/>
            <person name="Sakamoto S."/>
            <person name="Ohme-Takagi M."/>
            <person name="Yagi M."/>
            <person name="Zeng S.J."/>
            <person name="Shen C.Y."/>
            <person name="Yeh C.M."/>
            <person name="Luo Y.B."/>
            <person name="Tsai W.C."/>
            <person name="Van de Peer Y."/>
            <person name="Liu Z.J."/>
        </authorList>
    </citation>
    <scope>NUCLEOTIDE SEQUENCE [LARGE SCALE GENOMIC DNA]</scope>
    <source>
        <strain evidence="9">cv. Shenzhen</strain>
        <tissue evidence="8">Stem</tissue>
    </source>
</reference>
<dbReference type="Proteomes" id="UP000236161">
    <property type="component" value="Unassembled WGS sequence"/>
</dbReference>
<comment type="subcellular location">
    <subcellularLocation>
        <location evidence="1">Membrane</location>
        <topology evidence="1">Multi-pass membrane protein</topology>
    </subcellularLocation>
</comment>
<dbReference type="AlphaFoldDB" id="A0A2H9ZVG8"/>
<evidence type="ECO:0000256" key="7">
    <source>
        <dbReference type="SAM" id="SignalP"/>
    </source>
</evidence>
<dbReference type="OrthoDB" id="434393at2759"/>
<name>A0A2H9ZVG8_9ASPA</name>
<keyword evidence="4 6" id="KW-1133">Transmembrane helix</keyword>
<evidence type="ECO:0000256" key="1">
    <source>
        <dbReference type="ARBA" id="ARBA00004141"/>
    </source>
</evidence>
<sequence>MAWELLLWLLAFVGVIALVALDAYQLICLSDLESDFINPYDSSSRINAVVIPEFIVQGSLCSLFLLTWQLIPFIIMAPITYYHVQLFRKRKHLMDVTEIFRQIDEQKKSRMVKLAFYFTMFILVIYRLVVCAVTFIIDEDDSPLVSGVY</sequence>
<evidence type="ECO:0000256" key="5">
    <source>
        <dbReference type="ARBA" id="ARBA00023136"/>
    </source>
</evidence>
<feature type="signal peptide" evidence="7">
    <location>
        <begin position="1"/>
        <end position="17"/>
    </location>
</feature>
<evidence type="ECO:0000256" key="6">
    <source>
        <dbReference type="SAM" id="Phobius"/>
    </source>
</evidence>
<evidence type="ECO:0000256" key="4">
    <source>
        <dbReference type="ARBA" id="ARBA00022989"/>
    </source>
</evidence>
<keyword evidence="7" id="KW-0732">Signal</keyword>
<dbReference type="Pfam" id="PF03311">
    <property type="entry name" value="Cornichon"/>
    <property type="match status" value="1"/>
</dbReference>